<feature type="domain" description="Terminase large subunit-like ATPase" evidence="1">
    <location>
        <begin position="96"/>
        <end position="268"/>
    </location>
</feature>
<dbReference type="AlphaFoldDB" id="A0AAW4Y260"/>
<evidence type="ECO:0000259" key="2">
    <source>
        <dbReference type="Pfam" id="PF20441"/>
    </source>
</evidence>
<dbReference type="InterPro" id="IPR027417">
    <property type="entry name" value="P-loop_NTPase"/>
</dbReference>
<dbReference type="InterPro" id="IPR005021">
    <property type="entry name" value="Terminase_largesu-like"/>
</dbReference>
<dbReference type="EMBL" id="JAJNCT010000043">
    <property type="protein sequence ID" value="MCD2168054.1"/>
    <property type="molecule type" value="Genomic_DNA"/>
</dbReference>
<gene>
    <name evidence="3" type="ORF">LPW39_23310</name>
</gene>
<dbReference type="InterPro" id="IPR046461">
    <property type="entry name" value="TerL_ATPase"/>
</dbReference>
<organism evidence="3 4">
    <name type="scientific">Comamonas koreensis</name>
    <dbReference type="NCBI Taxonomy" id="160825"/>
    <lineage>
        <taxon>Bacteria</taxon>
        <taxon>Pseudomonadati</taxon>
        <taxon>Pseudomonadota</taxon>
        <taxon>Betaproteobacteria</taxon>
        <taxon>Burkholderiales</taxon>
        <taxon>Comamonadaceae</taxon>
        <taxon>Comamonas</taxon>
    </lineage>
</organism>
<keyword evidence="4" id="KW-1185">Reference proteome</keyword>
<dbReference type="PANTHER" id="PTHR41287">
    <property type="match status" value="1"/>
</dbReference>
<dbReference type="InterPro" id="IPR046462">
    <property type="entry name" value="TerL_nuclease"/>
</dbReference>
<comment type="caution">
    <text evidence="3">The sequence shown here is derived from an EMBL/GenBank/DDBJ whole genome shotgun (WGS) entry which is preliminary data.</text>
</comment>
<evidence type="ECO:0000259" key="1">
    <source>
        <dbReference type="Pfam" id="PF03354"/>
    </source>
</evidence>
<evidence type="ECO:0000313" key="4">
    <source>
        <dbReference type="Proteomes" id="UP001199260"/>
    </source>
</evidence>
<dbReference type="Pfam" id="PF20441">
    <property type="entry name" value="TerL_nuclease"/>
    <property type="match status" value="1"/>
</dbReference>
<dbReference type="RefSeq" id="WP_230781156.1">
    <property type="nucleotide sequence ID" value="NZ_JAJNCT010000043.1"/>
</dbReference>
<feature type="domain" description="Terminase large subunit-like endonuclease" evidence="2">
    <location>
        <begin position="277"/>
        <end position="561"/>
    </location>
</feature>
<evidence type="ECO:0000313" key="3">
    <source>
        <dbReference type="EMBL" id="MCD2168054.1"/>
    </source>
</evidence>
<dbReference type="PANTHER" id="PTHR41287:SF1">
    <property type="entry name" value="PROTEIN YMFN"/>
    <property type="match status" value="1"/>
</dbReference>
<protein>
    <submittedName>
        <fullName evidence="3">Terminase large subunit</fullName>
    </submittedName>
</protein>
<reference evidence="3 4" key="1">
    <citation type="submission" date="2021-11" db="EMBL/GenBank/DDBJ databases">
        <title>Genome sequence.</title>
        <authorList>
            <person name="Sun Q."/>
        </authorList>
    </citation>
    <scope>NUCLEOTIDE SEQUENCE [LARGE SCALE GENOMIC DNA]</scope>
    <source>
        <strain evidence="3 4">KCTC 12005</strain>
    </source>
</reference>
<dbReference type="Gene3D" id="3.40.50.300">
    <property type="entry name" value="P-loop containing nucleotide triphosphate hydrolases"/>
    <property type="match status" value="1"/>
</dbReference>
<dbReference type="GO" id="GO:0004519">
    <property type="term" value="F:endonuclease activity"/>
    <property type="evidence" value="ECO:0007669"/>
    <property type="project" value="InterPro"/>
</dbReference>
<proteinExistence type="predicted"/>
<dbReference type="Pfam" id="PF03354">
    <property type="entry name" value="TerL_ATPase"/>
    <property type="match status" value="1"/>
</dbReference>
<sequence length="583" mass="65455">MPSRKTESEQTHDKDFVAVAKAYAKKALDPKNRKRFGIWIRLAAKRFLDDLDRAKKKDAPFKFDVWHANDICDFGEKLPHVEGKWETPTIILHESHVFFLVQLFGFRNLDGTRRFTTALFAIARKNAKSTLAAVIALYCQVCEDETGPQVITAATTYDQASIVFKVAKRMVEKTSDLREAFNMVAYAKAIASYCNGGTFKALHAKASTQDGLNPSCTVLDELHAHKNHDLLNVLKSAAGARGNPLWLYLTTEGYDSPGPWAEEREFAKKVLRGLVQADHYLAIYYAVDEKSEDLGTEADDDFDEEAWHKANPLMEVNPKLLIEIRKAAIEAKEKPGTYGEFKIKRLNRPSSVAGGWVNLTKWRECSGAVDLDMLRTVPCWGGLDLSSTSDLTSLRLVWRLNGWLYTYGWRWVPPAATRRRVARGLVPYQAWVESGLLIECGDEVIDYAPIEAKVLEVKETFNLQLLAYDNWNAPQLTQRLKQASVPMELFRQGPQSYHPAMQDLELHYMAGRLAHGNDPVLNWNASNLVARQDQNLNNAPDRRKSTEKIDDMASLLMATGASLSAATQGDMDGFLKGGIKAGR</sequence>
<dbReference type="Proteomes" id="UP001199260">
    <property type="component" value="Unassembled WGS sequence"/>
</dbReference>
<name>A0AAW4Y260_9BURK</name>
<accession>A0AAW4Y260</accession>